<dbReference type="EMBL" id="JAZKLI010000001">
    <property type="protein sequence ID" value="MEE9682888.1"/>
    <property type="molecule type" value="Genomic_DNA"/>
</dbReference>
<evidence type="ECO:0000313" key="4">
    <source>
        <dbReference type="Proteomes" id="UP001335910"/>
    </source>
</evidence>
<organism evidence="3 4">
    <name type="scientific">Lelliottia amnigena</name>
    <name type="common">Enterobacter amnigenus</name>
    <dbReference type="NCBI Taxonomy" id="61646"/>
    <lineage>
        <taxon>Bacteria</taxon>
        <taxon>Pseudomonadati</taxon>
        <taxon>Pseudomonadota</taxon>
        <taxon>Gammaproteobacteria</taxon>
        <taxon>Enterobacterales</taxon>
        <taxon>Enterobacteriaceae</taxon>
        <taxon>Lelliottia</taxon>
    </lineage>
</organism>
<keyword evidence="2" id="KW-0812">Transmembrane</keyword>
<dbReference type="PANTHER" id="PTHR36178:SF1">
    <property type="entry name" value="SODIUM_GLUTAMATE SYMPORTER"/>
    <property type="match status" value="1"/>
</dbReference>
<reference evidence="3 4" key="1">
    <citation type="submission" date="2023-10" db="EMBL/GenBank/DDBJ databases">
        <title>Wastewater isolates of ESBL- and carbapenemase-producing Gram-negative bacteria from New Zealand.</title>
        <authorList>
            <person name="Straub C."/>
            <person name="Weaver L."/>
            <person name="Cornelius A."/>
            <person name="Mcgill E."/>
            <person name="Dyet K."/>
            <person name="White L."/>
            <person name="Pattis I."/>
        </authorList>
    </citation>
    <scope>NUCLEOTIDE SEQUENCE [LARGE SCALE GENOMIC DNA]</scope>
    <source>
        <strain evidence="3 4">ESBL35</strain>
    </source>
</reference>
<protein>
    <recommendedName>
        <fullName evidence="1">Sodium/glutamate symporter</fullName>
    </recommendedName>
</protein>
<feature type="transmembrane region" description="Helical" evidence="2">
    <location>
        <begin position="97"/>
        <end position="122"/>
    </location>
</feature>
<name>A0ABU7U892_LELAM</name>
<evidence type="ECO:0000256" key="1">
    <source>
        <dbReference type="NCBIfam" id="TIGR00210"/>
    </source>
</evidence>
<proteinExistence type="predicted"/>
<feature type="transmembrane region" description="Helical" evidence="2">
    <location>
        <begin position="282"/>
        <end position="304"/>
    </location>
</feature>
<keyword evidence="4" id="KW-1185">Reference proteome</keyword>
<feature type="transmembrane region" description="Helical" evidence="2">
    <location>
        <begin position="310"/>
        <end position="336"/>
    </location>
</feature>
<feature type="transmembrane region" description="Helical" evidence="2">
    <location>
        <begin position="343"/>
        <end position="365"/>
    </location>
</feature>
<sequence>MVTLIEIPLLVSMTVAILSLYLGIRINQALKAFHTWGIPNVVTGGLVVASVCGLLYTLTNIHLSFDLSARDILLLYFFTSIGLNIRLSDVSRGGKSLCILFCLTSGLMVIQNLVSSSVVSAFSLPPSLSILLGSLALTGGHGTAIAWAPMIDAHYGIENAHEIGIAVATLGLIAGSLVGGPLAHRLISRFRLKATGASLPVVGLPEALGSDGANDINHFVLLRTIAFIHIAILSGYGMDAVLQYMGIKMPLFVSALVMAMVIANGVPRLFPRIAMPVRTRALALISDLSLELFLALSLIGMQLWQLADVGLAVLVLFLLHVVIAVLYILLIVFPLMGRDYDSAVIASGFAGIALGSTATAFTNMSTTTAMHGSSPKAFILLSLVAALFLDIANSSLVALLMR</sequence>
<keyword evidence="2" id="KW-1133">Transmembrane helix</keyword>
<feature type="transmembrane region" description="Helical" evidence="2">
    <location>
        <begin position="163"/>
        <end position="183"/>
    </location>
</feature>
<dbReference type="NCBIfam" id="TIGR00210">
    <property type="entry name" value="gltS"/>
    <property type="match status" value="1"/>
</dbReference>
<evidence type="ECO:0000313" key="3">
    <source>
        <dbReference type="EMBL" id="MEE9682888.1"/>
    </source>
</evidence>
<dbReference type="Proteomes" id="UP001335910">
    <property type="component" value="Unassembled WGS sequence"/>
</dbReference>
<evidence type="ECO:0000256" key="2">
    <source>
        <dbReference type="SAM" id="Phobius"/>
    </source>
</evidence>
<feature type="transmembrane region" description="Helical" evidence="2">
    <location>
        <begin position="36"/>
        <end position="56"/>
    </location>
</feature>
<dbReference type="Pfam" id="PF03616">
    <property type="entry name" value="Glt_symporter"/>
    <property type="match status" value="1"/>
</dbReference>
<dbReference type="PANTHER" id="PTHR36178">
    <property type="entry name" value="SLR0625 PROTEIN"/>
    <property type="match status" value="1"/>
</dbReference>
<keyword evidence="2" id="KW-0472">Membrane</keyword>
<accession>A0ABU7U892</accession>
<dbReference type="RefSeq" id="WP_331388887.1">
    <property type="nucleotide sequence ID" value="NZ_JAZKLB010000001.1"/>
</dbReference>
<gene>
    <name evidence="3" type="primary">gltS</name>
    <name evidence="3" type="ORF">V4839_05220</name>
</gene>
<feature type="transmembrane region" description="Helical" evidence="2">
    <location>
        <begin position="220"/>
        <end position="238"/>
    </location>
</feature>
<comment type="caution">
    <text evidence="3">The sequence shown here is derived from an EMBL/GenBank/DDBJ whole genome shotgun (WGS) entry which is preliminary data.</text>
</comment>
<feature type="transmembrane region" description="Helical" evidence="2">
    <location>
        <begin position="250"/>
        <end position="270"/>
    </location>
</feature>
<feature type="transmembrane region" description="Helical" evidence="2">
    <location>
        <begin position="377"/>
        <end position="401"/>
    </location>
</feature>
<dbReference type="InterPro" id="IPR004445">
    <property type="entry name" value="GltS"/>
</dbReference>
<feature type="transmembrane region" description="Helical" evidence="2">
    <location>
        <begin position="6"/>
        <end position="24"/>
    </location>
</feature>